<keyword evidence="2" id="KW-1134">Transmembrane beta strand</keyword>
<dbReference type="GO" id="GO:0015562">
    <property type="term" value="F:efflux transmembrane transporter activity"/>
    <property type="evidence" value="ECO:0007669"/>
    <property type="project" value="InterPro"/>
</dbReference>
<protein>
    <submittedName>
        <fullName evidence="3">Uncharacterized protein</fullName>
    </submittedName>
</protein>
<dbReference type="STRING" id="202955.GCA_000759995_03358"/>
<dbReference type="Gene3D" id="1.20.1600.10">
    <property type="entry name" value="Outer membrane efflux proteins (OEP)"/>
    <property type="match status" value="1"/>
</dbReference>
<keyword evidence="2" id="KW-0564">Palmitate</keyword>
<dbReference type="GO" id="GO:0009279">
    <property type="term" value="C:cell outer membrane"/>
    <property type="evidence" value="ECO:0007669"/>
    <property type="project" value="UniProtKB-SubCell"/>
</dbReference>
<dbReference type="RefSeq" id="WP_018676890.1">
    <property type="nucleotide sequence ID" value="NZ_AYEV01000001.1"/>
</dbReference>
<dbReference type="PANTHER" id="PTHR30203:SF33">
    <property type="entry name" value="BLR4455 PROTEIN"/>
    <property type="match status" value="1"/>
</dbReference>
<comment type="caution">
    <text evidence="3">The sequence shown here is derived from an EMBL/GenBank/DDBJ whole genome shotgun (WGS) entry which is preliminary data.</text>
</comment>
<comment type="subcellular location">
    <subcellularLocation>
        <location evidence="2">Cell outer membrane</location>
        <topology evidence="2">Lipid-anchor</topology>
    </subcellularLocation>
</comment>
<dbReference type="NCBIfam" id="TIGR01845">
    <property type="entry name" value="outer_NodT"/>
    <property type="match status" value="1"/>
</dbReference>
<dbReference type="EMBL" id="AYEV01000001">
    <property type="protein sequence ID" value="ESK57620.1"/>
    <property type="molecule type" value="Genomic_DNA"/>
</dbReference>
<keyword evidence="2" id="KW-0812">Transmembrane</keyword>
<evidence type="ECO:0000313" key="3">
    <source>
        <dbReference type="EMBL" id="ESK57620.1"/>
    </source>
</evidence>
<name>V2V9N0_9GAMM</name>
<dbReference type="Pfam" id="PF02321">
    <property type="entry name" value="OEP"/>
    <property type="match status" value="2"/>
</dbReference>
<sequence>MKKTVFTLSISITAMTLLTACQSSSFKPAAYQQPEIQSAAQYKYADLQWIEASKIAATPQQWWEMYQDPILSKLIQQLDQDNLSIQQAQAKYRHAMALLDGQRANALPSISMGGNANQTETKNAGKSRQFGANVAVSWIPDLWGRVAKAVEGQQANLQASVADLAAIQLSQQLLTAEAYWSIRLFDAKLDVLNQTKQSDQRSVRILQQQYQAGMIAWADVIQAETQLKQVGLQLLELQRSRDLQENVLAVLVGRNVADFNLNKNRYQFSTPQIPTQIPSRLLAQRPDVIRSERELAMTHAQLGLAQTAWLPDLTISLDSSANSQVFHSLLQSPNTAWSMGAKVLGTLFDGGKRQADIQQAQANYDEKLAAYKQSVLTGWKEVEDGLLQAGHFQQQIVAQQQLLKLSIENERVAKQRYQAGLVSYLEVATAQNLRLSAEERLLELQQLQIKNSAQLIAALGGDINFGSSIRLD</sequence>
<feature type="chain" id="PRO_5001443787" evidence="2">
    <location>
        <begin position="20"/>
        <end position="472"/>
    </location>
</feature>
<keyword evidence="2" id="KW-0732">Signal</keyword>
<reference evidence="3 4" key="1">
    <citation type="submission" date="2013-10" db="EMBL/GenBank/DDBJ databases">
        <title>The Genome Sequence of Acinetobacter tjernbergiae CIP107465.</title>
        <authorList>
            <consortium name="The Broad Institute Genomics Platform"/>
            <consortium name="The Broad Institute Genome Sequencing Center for Infectious Disease"/>
            <person name="Cerqueira G."/>
            <person name="Feldgarden M."/>
            <person name="Courvalin P."/>
            <person name="Grillot-Courvalin C."/>
            <person name="Clermont D."/>
            <person name="Rocha E."/>
            <person name="Yoon E.-J."/>
            <person name="Nemec A."/>
            <person name="Young S.K."/>
            <person name="Zeng Q."/>
            <person name="Gargeya S."/>
            <person name="Fitzgerald M."/>
            <person name="Abouelleil A."/>
            <person name="Alvarado L."/>
            <person name="Berlin A.M."/>
            <person name="Chapman S.B."/>
            <person name="Gainer-Dewar J."/>
            <person name="Goldberg J."/>
            <person name="Gnerre S."/>
            <person name="Griggs A."/>
            <person name="Gujja S."/>
            <person name="Hansen M."/>
            <person name="Howarth C."/>
            <person name="Imamovic A."/>
            <person name="Ireland A."/>
            <person name="Larimer J."/>
            <person name="McCowan C."/>
            <person name="Murphy C."/>
            <person name="Pearson M."/>
            <person name="Poon T.W."/>
            <person name="Priest M."/>
            <person name="Roberts A."/>
            <person name="Saif S."/>
            <person name="Shea T."/>
            <person name="Sykes S."/>
            <person name="Wortman J."/>
            <person name="Nusbaum C."/>
            <person name="Birren B."/>
        </authorList>
    </citation>
    <scope>NUCLEOTIDE SEQUENCE [LARGE SCALE GENOMIC DNA]</scope>
    <source>
        <strain evidence="3 4">CIP 107465</strain>
    </source>
</reference>
<dbReference type="Gene3D" id="2.20.200.10">
    <property type="entry name" value="Outer membrane efflux proteins (OEP)"/>
    <property type="match status" value="1"/>
</dbReference>
<dbReference type="eggNOG" id="COG1538">
    <property type="taxonomic scope" value="Bacteria"/>
</dbReference>
<evidence type="ECO:0000256" key="1">
    <source>
        <dbReference type="ARBA" id="ARBA00007613"/>
    </source>
</evidence>
<dbReference type="PROSITE" id="PS51257">
    <property type="entry name" value="PROKAR_LIPOPROTEIN"/>
    <property type="match status" value="1"/>
</dbReference>
<keyword evidence="2" id="KW-0449">Lipoprotein</keyword>
<dbReference type="OrthoDB" id="9770517at2"/>
<gene>
    <name evidence="3" type="ORF">F990_00156</name>
</gene>
<feature type="signal peptide" evidence="2">
    <location>
        <begin position="1"/>
        <end position="19"/>
    </location>
</feature>
<accession>V2V9N0</accession>
<keyword evidence="2" id="KW-0472">Membrane</keyword>
<evidence type="ECO:0000313" key="4">
    <source>
        <dbReference type="Proteomes" id="UP000017404"/>
    </source>
</evidence>
<dbReference type="SUPFAM" id="SSF56954">
    <property type="entry name" value="Outer membrane efflux proteins (OEP)"/>
    <property type="match status" value="1"/>
</dbReference>
<comment type="similarity">
    <text evidence="1 2">Belongs to the outer membrane factor (OMF) (TC 1.B.17) family.</text>
</comment>
<evidence type="ECO:0000256" key="2">
    <source>
        <dbReference type="RuleBase" id="RU362097"/>
    </source>
</evidence>
<dbReference type="AlphaFoldDB" id="V2V9N0"/>
<dbReference type="PANTHER" id="PTHR30203">
    <property type="entry name" value="OUTER MEMBRANE CATION EFFLUX PROTEIN"/>
    <property type="match status" value="1"/>
</dbReference>
<organism evidence="3 4">
    <name type="scientific">Acinetobacter tjernbergiae DSM 14971 = CIP 107465</name>
    <dbReference type="NCBI Taxonomy" id="1120928"/>
    <lineage>
        <taxon>Bacteria</taxon>
        <taxon>Pseudomonadati</taxon>
        <taxon>Pseudomonadota</taxon>
        <taxon>Gammaproteobacteria</taxon>
        <taxon>Moraxellales</taxon>
        <taxon>Moraxellaceae</taxon>
        <taxon>Acinetobacter</taxon>
    </lineage>
</organism>
<dbReference type="PATRIC" id="fig|1120928.5.peg.159"/>
<proteinExistence type="inferred from homology"/>
<keyword evidence="4" id="KW-1185">Reference proteome</keyword>
<dbReference type="InterPro" id="IPR010131">
    <property type="entry name" value="MdtP/NodT-like"/>
</dbReference>
<dbReference type="Proteomes" id="UP000017404">
    <property type="component" value="Unassembled WGS sequence"/>
</dbReference>
<dbReference type="InterPro" id="IPR003423">
    <property type="entry name" value="OMP_efflux"/>
</dbReference>